<protein>
    <recommendedName>
        <fullName evidence="2">DNA/RNA-binding protein Alba-like domain-containing protein</fullName>
    </recommendedName>
</protein>
<evidence type="ECO:0000259" key="2">
    <source>
        <dbReference type="Pfam" id="PF01918"/>
    </source>
</evidence>
<keyword evidence="4" id="KW-1185">Reference proteome</keyword>
<dbReference type="GO" id="GO:0003676">
    <property type="term" value="F:nucleic acid binding"/>
    <property type="evidence" value="ECO:0007669"/>
    <property type="project" value="InterPro"/>
</dbReference>
<dbReference type="AlphaFoldDB" id="A0A9P4IZD0"/>
<gene>
    <name evidence="3" type="ORF">K461DRAFT_295865</name>
</gene>
<sequence length="155" mass="17072">MPASNDSPLDRDGLEIIELNVISSTQISSRVTAILSHLKNSAQANSKQPLIRLTAKATVANKLITIVEIAKRQLASEQINVFQYNAMGSEIVTVKPPNTKKSSKSEAESEDVDEDKDAFQTMAEPDKVRNSPVLSIYLSRESVNTLKQRFGEQVD</sequence>
<evidence type="ECO:0000313" key="3">
    <source>
        <dbReference type="EMBL" id="KAF2150602.1"/>
    </source>
</evidence>
<dbReference type="InterPro" id="IPR002775">
    <property type="entry name" value="DNA/RNA-bd_Alba-like"/>
</dbReference>
<evidence type="ECO:0000256" key="1">
    <source>
        <dbReference type="SAM" id="MobiDB-lite"/>
    </source>
</evidence>
<reference evidence="3" key="1">
    <citation type="journal article" date="2020" name="Stud. Mycol.">
        <title>101 Dothideomycetes genomes: a test case for predicting lifestyles and emergence of pathogens.</title>
        <authorList>
            <person name="Haridas S."/>
            <person name="Albert R."/>
            <person name="Binder M."/>
            <person name="Bloem J."/>
            <person name="Labutti K."/>
            <person name="Salamov A."/>
            <person name="Andreopoulos B."/>
            <person name="Baker S."/>
            <person name="Barry K."/>
            <person name="Bills G."/>
            <person name="Bluhm B."/>
            <person name="Cannon C."/>
            <person name="Castanera R."/>
            <person name="Culley D."/>
            <person name="Daum C."/>
            <person name="Ezra D."/>
            <person name="Gonzalez J."/>
            <person name="Henrissat B."/>
            <person name="Kuo A."/>
            <person name="Liang C."/>
            <person name="Lipzen A."/>
            <person name="Lutzoni F."/>
            <person name="Magnuson J."/>
            <person name="Mondo S."/>
            <person name="Nolan M."/>
            <person name="Ohm R."/>
            <person name="Pangilinan J."/>
            <person name="Park H.-J."/>
            <person name="Ramirez L."/>
            <person name="Alfaro M."/>
            <person name="Sun H."/>
            <person name="Tritt A."/>
            <person name="Yoshinaga Y."/>
            <person name="Zwiers L.-H."/>
            <person name="Turgeon B."/>
            <person name="Goodwin S."/>
            <person name="Spatafora J."/>
            <person name="Crous P."/>
            <person name="Grigoriev I."/>
        </authorList>
    </citation>
    <scope>NUCLEOTIDE SEQUENCE</scope>
    <source>
        <strain evidence="3">CBS 260.36</strain>
    </source>
</reference>
<dbReference type="OrthoDB" id="424402at2759"/>
<feature type="region of interest" description="Disordered" evidence="1">
    <location>
        <begin position="92"/>
        <end position="126"/>
    </location>
</feature>
<accession>A0A9P4IZD0</accession>
<organism evidence="3 4">
    <name type="scientific">Myriangium duriaei CBS 260.36</name>
    <dbReference type="NCBI Taxonomy" id="1168546"/>
    <lineage>
        <taxon>Eukaryota</taxon>
        <taxon>Fungi</taxon>
        <taxon>Dikarya</taxon>
        <taxon>Ascomycota</taxon>
        <taxon>Pezizomycotina</taxon>
        <taxon>Dothideomycetes</taxon>
        <taxon>Dothideomycetidae</taxon>
        <taxon>Myriangiales</taxon>
        <taxon>Myriangiaceae</taxon>
        <taxon>Myriangium</taxon>
    </lineage>
</organism>
<proteinExistence type="predicted"/>
<evidence type="ECO:0000313" key="4">
    <source>
        <dbReference type="Proteomes" id="UP000799439"/>
    </source>
</evidence>
<dbReference type="Pfam" id="PF01918">
    <property type="entry name" value="Alba"/>
    <property type="match status" value="1"/>
</dbReference>
<name>A0A9P4IZD0_9PEZI</name>
<feature type="domain" description="DNA/RNA-binding protein Alba-like" evidence="2">
    <location>
        <begin position="21"/>
        <end position="84"/>
    </location>
</feature>
<dbReference type="EMBL" id="ML996089">
    <property type="protein sequence ID" value="KAF2150602.1"/>
    <property type="molecule type" value="Genomic_DNA"/>
</dbReference>
<dbReference type="Proteomes" id="UP000799439">
    <property type="component" value="Unassembled WGS sequence"/>
</dbReference>
<comment type="caution">
    <text evidence="3">The sequence shown here is derived from an EMBL/GenBank/DDBJ whole genome shotgun (WGS) entry which is preliminary data.</text>
</comment>